<protein>
    <submittedName>
        <fullName evidence="2">Uncharacterized protein</fullName>
    </submittedName>
</protein>
<sequence length="60" mass="6662">MSTRKVIAILSTMSFIFLVLGFVGSKENLDFAFSFLGGGVFALTLKDWGSREGRKRDTEI</sequence>
<accession>A0ABW8VMX4</accession>
<gene>
    <name evidence="2" type="ORF">ACKA06_04965</name>
</gene>
<organism evidence="2 3">
    <name type="scientific">Rossellomorea oryzaecorticis</name>
    <dbReference type="NCBI Taxonomy" id="1396505"/>
    <lineage>
        <taxon>Bacteria</taxon>
        <taxon>Bacillati</taxon>
        <taxon>Bacillota</taxon>
        <taxon>Bacilli</taxon>
        <taxon>Bacillales</taxon>
        <taxon>Bacillaceae</taxon>
        <taxon>Rossellomorea</taxon>
    </lineage>
</organism>
<keyword evidence="1" id="KW-1133">Transmembrane helix</keyword>
<proteinExistence type="predicted"/>
<dbReference type="RefSeq" id="WP_032086609.1">
    <property type="nucleotide sequence ID" value="NZ_JBJOSA010000003.1"/>
</dbReference>
<dbReference type="Proteomes" id="UP001628668">
    <property type="component" value="Unassembled WGS sequence"/>
</dbReference>
<dbReference type="EMBL" id="JBJOSA010000003">
    <property type="protein sequence ID" value="MFL8936135.1"/>
    <property type="molecule type" value="Genomic_DNA"/>
</dbReference>
<keyword evidence="1" id="KW-0472">Membrane</keyword>
<keyword evidence="3" id="KW-1185">Reference proteome</keyword>
<keyword evidence="1" id="KW-0812">Transmembrane</keyword>
<evidence type="ECO:0000313" key="3">
    <source>
        <dbReference type="Proteomes" id="UP001628668"/>
    </source>
</evidence>
<comment type="caution">
    <text evidence="2">The sequence shown here is derived from an EMBL/GenBank/DDBJ whole genome shotgun (WGS) entry which is preliminary data.</text>
</comment>
<feature type="transmembrane region" description="Helical" evidence="1">
    <location>
        <begin position="7"/>
        <end position="25"/>
    </location>
</feature>
<evidence type="ECO:0000256" key="1">
    <source>
        <dbReference type="SAM" id="Phobius"/>
    </source>
</evidence>
<name>A0ABW8VMX4_9BACI</name>
<evidence type="ECO:0000313" key="2">
    <source>
        <dbReference type="EMBL" id="MFL8936135.1"/>
    </source>
</evidence>
<reference evidence="2 3" key="1">
    <citation type="submission" date="2024-12" db="EMBL/GenBank/DDBJ databases">
        <authorList>
            <person name="Li X."/>
            <person name="Zhang D."/>
        </authorList>
    </citation>
    <scope>NUCLEOTIDE SEQUENCE [LARGE SCALE GENOMIC DNA]</scope>
    <source>
        <strain evidence="2 3">JCM19602</strain>
    </source>
</reference>